<dbReference type="SMART" id="SM00977">
    <property type="entry name" value="TilS_C"/>
    <property type="match status" value="1"/>
</dbReference>
<dbReference type="InterPro" id="IPR014729">
    <property type="entry name" value="Rossmann-like_a/b/a_fold"/>
</dbReference>
<comment type="domain">
    <text evidence="8">The N-terminal region contains the highly conserved SGGXDS motif, predicted to be a P-loop motif involved in ATP binding.</text>
</comment>
<evidence type="ECO:0000256" key="1">
    <source>
        <dbReference type="ARBA" id="ARBA00004496"/>
    </source>
</evidence>
<evidence type="ECO:0000256" key="4">
    <source>
        <dbReference type="ARBA" id="ARBA00022694"/>
    </source>
</evidence>
<dbReference type="KEGG" id="dho:Dia5BBH33_13130"/>
<accession>A0A8D4UUT8</accession>
<dbReference type="OrthoDB" id="9807403at2"/>
<keyword evidence="11" id="KW-1185">Reference proteome</keyword>
<dbReference type="GO" id="GO:0006400">
    <property type="term" value="P:tRNA modification"/>
    <property type="evidence" value="ECO:0007669"/>
    <property type="project" value="UniProtKB-UniRule"/>
</dbReference>
<keyword evidence="5 8" id="KW-0547">Nucleotide-binding</keyword>
<dbReference type="GO" id="GO:0005524">
    <property type="term" value="F:ATP binding"/>
    <property type="evidence" value="ECO:0007669"/>
    <property type="project" value="UniProtKB-UniRule"/>
</dbReference>
<feature type="binding site" evidence="8">
    <location>
        <begin position="31"/>
        <end position="36"/>
    </location>
    <ligand>
        <name>ATP</name>
        <dbReference type="ChEBI" id="CHEBI:30616"/>
    </ligand>
</feature>
<evidence type="ECO:0000256" key="3">
    <source>
        <dbReference type="ARBA" id="ARBA00022598"/>
    </source>
</evidence>
<evidence type="ECO:0000313" key="10">
    <source>
        <dbReference type="EMBL" id="BBK25378.1"/>
    </source>
</evidence>
<dbReference type="Pfam" id="PF11734">
    <property type="entry name" value="TilS_C"/>
    <property type="match status" value="1"/>
</dbReference>
<evidence type="ECO:0000256" key="8">
    <source>
        <dbReference type="HAMAP-Rule" id="MF_01161"/>
    </source>
</evidence>
<dbReference type="AlphaFoldDB" id="A0A8D4UUT8"/>
<proteinExistence type="inferred from homology"/>
<dbReference type="Gene3D" id="1.20.59.20">
    <property type="match status" value="1"/>
</dbReference>
<keyword evidence="2 8" id="KW-0963">Cytoplasm</keyword>
<comment type="catalytic activity">
    <reaction evidence="7 8">
        <text>cytidine(34) in tRNA(Ile2) + L-lysine + ATP = lysidine(34) in tRNA(Ile2) + AMP + diphosphate + H(+)</text>
        <dbReference type="Rhea" id="RHEA:43744"/>
        <dbReference type="Rhea" id="RHEA-COMP:10625"/>
        <dbReference type="Rhea" id="RHEA-COMP:10670"/>
        <dbReference type="ChEBI" id="CHEBI:15378"/>
        <dbReference type="ChEBI" id="CHEBI:30616"/>
        <dbReference type="ChEBI" id="CHEBI:32551"/>
        <dbReference type="ChEBI" id="CHEBI:33019"/>
        <dbReference type="ChEBI" id="CHEBI:82748"/>
        <dbReference type="ChEBI" id="CHEBI:83665"/>
        <dbReference type="ChEBI" id="CHEBI:456215"/>
        <dbReference type="EC" id="6.3.4.19"/>
    </reaction>
</comment>
<evidence type="ECO:0000256" key="2">
    <source>
        <dbReference type="ARBA" id="ARBA00022490"/>
    </source>
</evidence>
<gene>
    <name evidence="8" type="primary">tilS</name>
    <name evidence="10" type="ORF">Dia5BBH33_13130</name>
</gene>
<keyword evidence="3 8" id="KW-0436">Ligase</keyword>
<evidence type="ECO:0000259" key="9">
    <source>
        <dbReference type="SMART" id="SM00977"/>
    </source>
</evidence>
<sequence>MMDRQWMGRMLSYAHKEKLWRRGSRILAAVSGGPDSLGLLLFLDSIREEEGIEVGCCCVDHHLRKESGEEADYVGKICLERKIPFYRRDVDVKGAQKGGESIETIARDLRYKALRDVKEKEHYDVIATAHHADDQAETVLFHFLRGSGAKGLSGISPKRDDLIRPFLCARKKEIEDFLKDFPYEPCHDPTNDIPDVTRNKLRLLLIPELLSYNPNLVETLSRTSGILREEDHFLEEEAKKAEKRIVKGEEGNCLYCDREIYRSLPTAIARRTTAGLMIRAGAKEPDFEGLERVRNLLLSGKTGAKTDEAGVTVELSSNGFLVYAGDTRHEDKPDAWNLLQIIYKTICPKWVDNIHKTDIIGNNDTENCQKLGRWFMETRLLDKAPLHLEKYQYLLDADKVGTIRLRFPQKGDRIAPSGMEGTKDIGKLLQAKKVPKEARNLWPLAADEDHVYWAGFLRGSRYGRPSPDTKKFLLLTLSWIEGD</sequence>
<comment type="subcellular location">
    <subcellularLocation>
        <location evidence="1 8">Cytoplasm</location>
    </subcellularLocation>
</comment>
<dbReference type="InterPro" id="IPR012796">
    <property type="entry name" value="Lysidine-tRNA-synth_C"/>
</dbReference>
<dbReference type="InterPro" id="IPR012094">
    <property type="entry name" value="tRNA_Ile_lys_synt"/>
</dbReference>
<dbReference type="SUPFAM" id="SSF82829">
    <property type="entry name" value="MesJ substrate recognition domain-like"/>
    <property type="match status" value="1"/>
</dbReference>
<comment type="function">
    <text evidence="8">Ligates lysine onto the cytidine present at position 34 of the AUA codon-specific tRNA(Ile) that contains the anticodon CAU, in an ATP-dependent manner. Cytidine is converted to lysidine, thus changing the amino acid specificity of the tRNA from methionine to isoleucine.</text>
</comment>
<dbReference type="NCBIfam" id="TIGR02432">
    <property type="entry name" value="lysidine_TilS_N"/>
    <property type="match status" value="1"/>
</dbReference>
<dbReference type="RefSeq" id="WP_143332618.1">
    <property type="nucleotide sequence ID" value="NZ_AP019697.1"/>
</dbReference>
<dbReference type="InterPro" id="IPR011063">
    <property type="entry name" value="TilS/TtcA_N"/>
</dbReference>
<keyword evidence="6 8" id="KW-0067">ATP-binding</keyword>
<dbReference type="Pfam" id="PF01171">
    <property type="entry name" value="ATP_bind_3"/>
    <property type="match status" value="1"/>
</dbReference>
<dbReference type="GO" id="GO:0032267">
    <property type="term" value="F:tRNA(Ile)-lysidine synthase activity"/>
    <property type="evidence" value="ECO:0007669"/>
    <property type="project" value="UniProtKB-EC"/>
</dbReference>
<dbReference type="PANTHER" id="PTHR43033:SF1">
    <property type="entry name" value="TRNA(ILE)-LYSIDINE SYNTHASE-RELATED"/>
    <property type="match status" value="1"/>
</dbReference>
<dbReference type="InterPro" id="IPR012795">
    <property type="entry name" value="tRNA_Ile_lys_synt_N"/>
</dbReference>
<dbReference type="Gene3D" id="3.40.50.620">
    <property type="entry name" value="HUPs"/>
    <property type="match status" value="1"/>
</dbReference>
<evidence type="ECO:0000256" key="6">
    <source>
        <dbReference type="ARBA" id="ARBA00022840"/>
    </source>
</evidence>
<dbReference type="GeneID" id="92716539"/>
<dbReference type="SUPFAM" id="SSF52402">
    <property type="entry name" value="Adenine nucleotide alpha hydrolases-like"/>
    <property type="match status" value="1"/>
</dbReference>
<organism evidence="10 11">
    <name type="scientific">Dialister hominis</name>
    <dbReference type="NCBI Taxonomy" id="2582419"/>
    <lineage>
        <taxon>Bacteria</taxon>
        <taxon>Bacillati</taxon>
        <taxon>Bacillota</taxon>
        <taxon>Negativicutes</taxon>
        <taxon>Veillonellales</taxon>
        <taxon>Veillonellaceae</taxon>
        <taxon>Dialister</taxon>
    </lineage>
</organism>
<dbReference type="PANTHER" id="PTHR43033">
    <property type="entry name" value="TRNA(ILE)-LYSIDINE SYNTHASE-RELATED"/>
    <property type="match status" value="1"/>
</dbReference>
<dbReference type="CDD" id="cd01992">
    <property type="entry name" value="TilS_N"/>
    <property type="match status" value="1"/>
</dbReference>
<dbReference type="EC" id="6.3.4.19" evidence="8"/>
<name>A0A8D4UUT8_9FIRM</name>
<dbReference type="EMBL" id="AP019697">
    <property type="protein sequence ID" value="BBK25378.1"/>
    <property type="molecule type" value="Genomic_DNA"/>
</dbReference>
<evidence type="ECO:0000313" key="11">
    <source>
        <dbReference type="Proteomes" id="UP000320585"/>
    </source>
</evidence>
<dbReference type="Proteomes" id="UP000320585">
    <property type="component" value="Chromosome"/>
</dbReference>
<dbReference type="GO" id="GO:0005737">
    <property type="term" value="C:cytoplasm"/>
    <property type="evidence" value="ECO:0007669"/>
    <property type="project" value="UniProtKB-SubCell"/>
</dbReference>
<dbReference type="SUPFAM" id="SSF56037">
    <property type="entry name" value="PheT/TilS domain"/>
    <property type="match status" value="1"/>
</dbReference>
<comment type="similarity">
    <text evidence="8">Belongs to the tRNA(Ile)-lysidine synthase family.</text>
</comment>
<feature type="domain" description="Lysidine-tRNA(Ile) synthetase C-terminal" evidence="9">
    <location>
        <begin position="403"/>
        <end position="475"/>
    </location>
</feature>
<dbReference type="HAMAP" id="MF_01161">
    <property type="entry name" value="tRNA_Ile_lys_synt"/>
    <property type="match status" value="1"/>
</dbReference>
<keyword evidence="4 8" id="KW-0819">tRNA processing</keyword>
<reference evidence="11" key="1">
    <citation type="submission" date="2019-05" db="EMBL/GenBank/DDBJ databases">
        <title>Complete genome sequencing of Dialister sp. strain 5BBH33.</title>
        <authorList>
            <person name="Sakamoto M."/>
            <person name="Murakami T."/>
            <person name="Mori H."/>
        </authorList>
    </citation>
    <scope>NUCLEOTIDE SEQUENCE [LARGE SCALE GENOMIC DNA]</scope>
    <source>
        <strain evidence="11">5BBH33</strain>
    </source>
</reference>
<evidence type="ECO:0000256" key="5">
    <source>
        <dbReference type="ARBA" id="ARBA00022741"/>
    </source>
</evidence>
<evidence type="ECO:0000256" key="7">
    <source>
        <dbReference type="ARBA" id="ARBA00048539"/>
    </source>
</evidence>
<dbReference type="NCBIfam" id="TIGR02433">
    <property type="entry name" value="lysidine_TilS_C"/>
    <property type="match status" value="1"/>
</dbReference>
<protein>
    <recommendedName>
        <fullName evidence="8">tRNA(Ile)-lysidine synthase</fullName>
        <ecNumber evidence="8">6.3.4.19</ecNumber>
    </recommendedName>
    <alternativeName>
        <fullName evidence="8">tRNA(Ile)-2-lysyl-cytidine synthase</fullName>
    </alternativeName>
    <alternativeName>
        <fullName evidence="8">tRNA(Ile)-lysidine synthetase</fullName>
    </alternativeName>
</protein>